<evidence type="ECO:0000256" key="1">
    <source>
        <dbReference type="SAM" id="Coils"/>
    </source>
</evidence>
<dbReference type="SUPFAM" id="SSF90257">
    <property type="entry name" value="Myosin rod fragments"/>
    <property type="match status" value="1"/>
</dbReference>
<name>A0A0G1Y1E3_9BACT</name>
<dbReference type="Proteomes" id="UP000033852">
    <property type="component" value="Unassembled WGS sequence"/>
</dbReference>
<gene>
    <name evidence="3" type="ORF">UY86_C0013G0003</name>
</gene>
<sequence>MKFGPFIGALVFGFGLGVGGFYSFVTPTPTALAQTLTPEQRATLQAEYDQLQTEIAQWQKVLDETKAKKNTLTGDVTALNAQIAKAQKEIKQRSITISTLGSEITQKTATIKTLEQRLEAGQEALAKLMRQKNEAEQRPLAILALSADDLSSFFSDVQNIDTIDAELQNLFATLRGVKTETQKEKEALNDRKNAELDARHEVVVKQTQIKENQTEKQKLLDITKKEEGAYQQVLAERQRKAVEIYARLFPLRDTEAIKFGDAVAYANTAALKTGVRPVLILAILSQESGLGTNVGNCFVTNLSTGSGKGKKTGTPIAGVMKAPRDTVPFERITKALGKDWSSTPVSCPQSSGYGGAMGPTQFIPSTWELFAPRIERALGVPATNPWNAEHAIMATGLYLSDAGAGAQTYTAERNAACKYFSGSKCPASGWIANYANSVIAKANAYEKDIAALADL</sequence>
<dbReference type="Pfam" id="PF13406">
    <property type="entry name" value="SLT_2"/>
    <property type="match status" value="1"/>
</dbReference>
<evidence type="ECO:0000259" key="2">
    <source>
        <dbReference type="Pfam" id="PF13406"/>
    </source>
</evidence>
<feature type="domain" description="Transglycosylase SLT" evidence="2">
    <location>
        <begin position="267"/>
        <end position="403"/>
    </location>
</feature>
<dbReference type="AlphaFoldDB" id="A0A0G1Y1E3"/>
<proteinExistence type="predicted"/>
<organism evidence="3 4">
    <name type="scientific">Candidatus Adlerbacteria bacterium GW2011_GWB1_54_7</name>
    <dbReference type="NCBI Taxonomy" id="1618607"/>
    <lineage>
        <taxon>Bacteria</taxon>
        <taxon>Candidatus Adleribacteriota</taxon>
    </lineage>
</organism>
<reference evidence="3 4" key="1">
    <citation type="journal article" date="2015" name="Nature">
        <title>rRNA introns, odd ribosomes, and small enigmatic genomes across a large radiation of phyla.</title>
        <authorList>
            <person name="Brown C.T."/>
            <person name="Hug L.A."/>
            <person name="Thomas B.C."/>
            <person name="Sharon I."/>
            <person name="Castelle C.J."/>
            <person name="Singh A."/>
            <person name="Wilkins M.J."/>
            <person name="Williams K.H."/>
            <person name="Banfield J.F."/>
        </authorList>
    </citation>
    <scope>NUCLEOTIDE SEQUENCE [LARGE SCALE GENOMIC DNA]</scope>
</reference>
<evidence type="ECO:0000313" key="4">
    <source>
        <dbReference type="Proteomes" id="UP000033852"/>
    </source>
</evidence>
<keyword evidence="1" id="KW-0175">Coiled coil</keyword>
<comment type="caution">
    <text evidence="3">The sequence shown here is derived from an EMBL/GenBank/DDBJ whole genome shotgun (WGS) entry which is preliminary data.</text>
</comment>
<dbReference type="EMBL" id="LCRR01000013">
    <property type="protein sequence ID" value="KKW37248.1"/>
    <property type="molecule type" value="Genomic_DNA"/>
</dbReference>
<dbReference type="InterPro" id="IPR023346">
    <property type="entry name" value="Lysozyme-like_dom_sf"/>
</dbReference>
<dbReference type="STRING" id="1618607.UY86_C0013G0003"/>
<evidence type="ECO:0000313" key="3">
    <source>
        <dbReference type="EMBL" id="KKW37248.1"/>
    </source>
</evidence>
<dbReference type="Gene3D" id="6.10.250.3150">
    <property type="match status" value="1"/>
</dbReference>
<feature type="coiled-coil region" evidence="1">
    <location>
        <begin position="41"/>
        <end position="138"/>
    </location>
</feature>
<dbReference type="SUPFAM" id="SSF53955">
    <property type="entry name" value="Lysozyme-like"/>
    <property type="match status" value="1"/>
</dbReference>
<protein>
    <submittedName>
        <fullName evidence="3">Metalloendopeptidase-like protein membrane protein</fullName>
    </submittedName>
</protein>
<accession>A0A0G1Y1E3</accession>
<dbReference type="InterPro" id="IPR031304">
    <property type="entry name" value="SLT_2"/>
</dbReference>
<dbReference type="Gene3D" id="1.10.530.10">
    <property type="match status" value="1"/>
</dbReference>